<dbReference type="Pfam" id="PF03959">
    <property type="entry name" value="FSH1"/>
    <property type="match status" value="1"/>
</dbReference>
<dbReference type="InterPro" id="IPR029058">
    <property type="entry name" value="AB_hydrolase_fold"/>
</dbReference>
<dbReference type="PANTHER" id="PTHR48070">
    <property type="entry name" value="ESTERASE OVCA2"/>
    <property type="match status" value="1"/>
</dbReference>
<gene>
    <name evidence="3" type="ORF">CYCCA115_LOCUS3015</name>
</gene>
<dbReference type="Gene3D" id="3.40.50.1820">
    <property type="entry name" value="alpha/beta hydrolase"/>
    <property type="match status" value="1"/>
</dbReference>
<reference evidence="3" key="1">
    <citation type="submission" date="2023-08" db="EMBL/GenBank/DDBJ databases">
        <authorList>
            <person name="Audoor S."/>
            <person name="Bilcke G."/>
        </authorList>
    </citation>
    <scope>NUCLEOTIDE SEQUENCE</scope>
</reference>
<name>A0AAD2CF25_9STRA</name>
<dbReference type="Proteomes" id="UP001295423">
    <property type="component" value="Unassembled WGS sequence"/>
</dbReference>
<organism evidence="3 4">
    <name type="scientific">Cylindrotheca closterium</name>
    <dbReference type="NCBI Taxonomy" id="2856"/>
    <lineage>
        <taxon>Eukaryota</taxon>
        <taxon>Sar</taxon>
        <taxon>Stramenopiles</taxon>
        <taxon>Ochrophyta</taxon>
        <taxon>Bacillariophyta</taxon>
        <taxon>Bacillariophyceae</taxon>
        <taxon>Bacillariophycidae</taxon>
        <taxon>Bacillariales</taxon>
        <taxon>Bacillariaceae</taxon>
        <taxon>Cylindrotheca</taxon>
    </lineage>
</organism>
<dbReference type="SUPFAM" id="SSF53474">
    <property type="entry name" value="alpha/beta-Hydrolases"/>
    <property type="match status" value="1"/>
</dbReference>
<dbReference type="AlphaFoldDB" id="A0AAD2CF25"/>
<dbReference type="EMBL" id="CAKOGP040000224">
    <property type="protein sequence ID" value="CAJ1932794.1"/>
    <property type="molecule type" value="Genomic_DNA"/>
</dbReference>
<sequence length="211" mass="23290">MKPRILCLHGKSQSGAIMSNKIGGAKRKLAKLYDLDFLDGPILEAPRDETTPQQQYAWWIRNEQGRDILMQECFDYVLEQTKDKQYDAILGFSQGGLLATALVSSGRMPGIKAVVTAGAPFVQDVWDFCMTPADGDDSVKEETKVAMANGMVVPKLHFAGETDQIIPVEWVQALCDQGGNGELVLHEKGHMFPTKAVSVNKMMEFLQEAVV</sequence>
<dbReference type="GO" id="GO:0005634">
    <property type="term" value="C:nucleus"/>
    <property type="evidence" value="ECO:0007669"/>
    <property type="project" value="TreeGrafter"/>
</dbReference>
<dbReference type="PANTHER" id="PTHR48070:SF6">
    <property type="entry name" value="ESTERASE OVCA2"/>
    <property type="match status" value="1"/>
</dbReference>
<feature type="domain" description="Serine hydrolase" evidence="2">
    <location>
        <begin position="2"/>
        <end position="201"/>
    </location>
</feature>
<evidence type="ECO:0000259" key="2">
    <source>
        <dbReference type="Pfam" id="PF03959"/>
    </source>
</evidence>
<keyword evidence="4" id="KW-1185">Reference proteome</keyword>
<proteinExistence type="predicted"/>
<dbReference type="InterPro" id="IPR050593">
    <property type="entry name" value="LovG"/>
</dbReference>
<accession>A0AAD2CF25</accession>
<protein>
    <recommendedName>
        <fullName evidence="2">Serine hydrolase domain-containing protein</fullName>
    </recommendedName>
</protein>
<evidence type="ECO:0000256" key="1">
    <source>
        <dbReference type="ARBA" id="ARBA00022801"/>
    </source>
</evidence>
<dbReference type="InterPro" id="IPR005645">
    <property type="entry name" value="FSH-like_dom"/>
</dbReference>
<dbReference type="GO" id="GO:0016787">
    <property type="term" value="F:hydrolase activity"/>
    <property type="evidence" value="ECO:0007669"/>
    <property type="project" value="UniProtKB-KW"/>
</dbReference>
<dbReference type="GO" id="GO:0005737">
    <property type="term" value="C:cytoplasm"/>
    <property type="evidence" value="ECO:0007669"/>
    <property type="project" value="TreeGrafter"/>
</dbReference>
<keyword evidence="1" id="KW-0378">Hydrolase</keyword>
<comment type="caution">
    <text evidence="3">The sequence shown here is derived from an EMBL/GenBank/DDBJ whole genome shotgun (WGS) entry which is preliminary data.</text>
</comment>
<evidence type="ECO:0000313" key="4">
    <source>
        <dbReference type="Proteomes" id="UP001295423"/>
    </source>
</evidence>
<evidence type="ECO:0000313" key="3">
    <source>
        <dbReference type="EMBL" id="CAJ1932794.1"/>
    </source>
</evidence>